<proteinExistence type="predicted"/>
<dbReference type="Proteomes" id="UP000507954">
    <property type="component" value="Unassembled WGS sequence"/>
</dbReference>
<name>A0A508XAL5_9HYPH</name>
<dbReference type="EMBL" id="CABFNB010000149">
    <property type="protein sequence ID" value="VTZ65233.1"/>
    <property type="molecule type" value="Genomic_DNA"/>
</dbReference>
<sequence length="61" mass="6890">MDSQPEIAVDPGQVDGRTVLMKAVAFERPDKERPRFVQMPKGAERRFFNSTFIQAVRSGHG</sequence>
<accession>A0A508XAL5</accession>
<dbReference type="AlphaFoldDB" id="A0A508XAL5"/>
<protein>
    <submittedName>
        <fullName evidence="1">Uncharacterized protein</fullName>
    </submittedName>
</protein>
<gene>
    <name evidence="1" type="ORF">EMEDMD4_790257</name>
</gene>
<evidence type="ECO:0000313" key="1">
    <source>
        <dbReference type="EMBL" id="VTZ65233.1"/>
    </source>
</evidence>
<reference evidence="1" key="1">
    <citation type="submission" date="2019-06" db="EMBL/GenBank/DDBJ databases">
        <authorList>
            <person name="Le Quere A."/>
            <person name="Colella S."/>
        </authorList>
    </citation>
    <scope>NUCLEOTIDE SEQUENCE</scope>
    <source>
        <strain evidence="1">EmedicaeMD41</strain>
    </source>
</reference>
<organism evidence="1">
    <name type="scientific">Sinorhizobium medicae</name>
    <dbReference type="NCBI Taxonomy" id="110321"/>
    <lineage>
        <taxon>Bacteria</taxon>
        <taxon>Pseudomonadati</taxon>
        <taxon>Pseudomonadota</taxon>
        <taxon>Alphaproteobacteria</taxon>
        <taxon>Hyphomicrobiales</taxon>
        <taxon>Rhizobiaceae</taxon>
        <taxon>Sinorhizobium/Ensifer group</taxon>
        <taxon>Sinorhizobium</taxon>
    </lineage>
</organism>